<dbReference type="SUPFAM" id="SSF55729">
    <property type="entry name" value="Acyl-CoA N-acyltransferases (Nat)"/>
    <property type="match status" value="1"/>
</dbReference>
<feature type="domain" description="N-acetyltransferase" evidence="3">
    <location>
        <begin position="3"/>
        <end position="150"/>
    </location>
</feature>
<dbReference type="RefSeq" id="WP_328823703.1">
    <property type="nucleotide sequence ID" value="NZ_JACGWT010000002.1"/>
</dbReference>
<evidence type="ECO:0000256" key="2">
    <source>
        <dbReference type="ARBA" id="ARBA00023315"/>
    </source>
</evidence>
<evidence type="ECO:0000259" key="3">
    <source>
        <dbReference type="PROSITE" id="PS51186"/>
    </source>
</evidence>
<keyword evidence="5" id="KW-1185">Reference proteome</keyword>
<name>A0A7W3IRN0_9ACTN</name>
<keyword evidence="2" id="KW-0012">Acyltransferase</keyword>
<keyword evidence="1" id="KW-0808">Transferase</keyword>
<dbReference type="EMBL" id="JACGWT010000002">
    <property type="protein sequence ID" value="MBA8794003.1"/>
    <property type="molecule type" value="Genomic_DNA"/>
</dbReference>
<evidence type="ECO:0000313" key="5">
    <source>
        <dbReference type="Proteomes" id="UP000523079"/>
    </source>
</evidence>
<protein>
    <submittedName>
        <fullName evidence="4">Ribosomal protein S18 acetylase RimI-like enzyme</fullName>
    </submittedName>
</protein>
<evidence type="ECO:0000256" key="1">
    <source>
        <dbReference type="ARBA" id="ARBA00022679"/>
    </source>
</evidence>
<dbReference type="GO" id="GO:0005840">
    <property type="term" value="C:ribosome"/>
    <property type="evidence" value="ECO:0007669"/>
    <property type="project" value="UniProtKB-KW"/>
</dbReference>
<keyword evidence="4" id="KW-0687">Ribonucleoprotein</keyword>
<evidence type="ECO:0000313" key="4">
    <source>
        <dbReference type="EMBL" id="MBA8794003.1"/>
    </source>
</evidence>
<dbReference type="InterPro" id="IPR050832">
    <property type="entry name" value="Bact_Acetyltransf"/>
</dbReference>
<dbReference type="Pfam" id="PF13508">
    <property type="entry name" value="Acetyltransf_7"/>
    <property type="match status" value="1"/>
</dbReference>
<organism evidence="4 5">
    <name type="scientific">Microlunatus kandeliicorticis</name>
    <dbReference type="NCBI Taxonomy" id="1759536"/>
    <lineage>
        <taxon>Bacteria</taxon>
        <taxon>Bacillati</taxon>
        <taxon>Actinomycetota</taxon>
        <taxon>Actinomycetes</taxon>
        <taxon>Propionibacteriales</taxon>
        <taxon>Propionibacteriaceae</taxon>
        <taxon>Microlunatus</taxon>
    </lineage>
</organism>
<gene>
    <name evidence="4" type="ORF">FHX74_001608</name>
</gene>
<dbReference type="InterPro" id="IPR000182">
    <property type="entry name" value="GNAT_dom"/>
</dbReference>
<proteinExistence type="predicted"/>
<dbReference type="Gene3D" id="3.40.630.30">
    <property type="match status" value="1"/>
</dbReference>
<dbReference type="AlphaFoldDB" id="A0A7W3IRN0"/>
<dbReference type="InterPro" id="IPR016181">
    <property type="entry name" value="Acyl_CoA_acyltransferase"/>
</dbReference>
<accession>A0A7W3IRN0</accession>
<dbReference type="PROSITE" id="PS51186">
    <property type="entry name" value="GNAT"/>
    <property type="match status" value="1"/>
</dbReference>
<dbReference type="PANTHER" id="PTHR43877">
    <property type="entry name" value="AMINOALKYLPHOSPHONATE N-ACETYLTRANSFERASE-RELATED-RELATED"/>
    <property type="match status" value="1"/>
</dbReference>
<dbReference type="GO" id="GO:0016747">
    <property type="term" value="F:acyltransferase activity, transferring groups other than amino-acyl groups"/>
    <property type="evidence" value="ECO:0007669"/>
    <property type="project" value="InterPro"/>
</dbReference>
<reference evidence="4 5" key="1">
    <citation type="submission" date="2020-07" db="EMBL/GenBank/DDBJ databases">
        <title>Sequencing the genomes of 1000 actinobacteria strains.</title>
        <authorList>
            <person name="Klenk H.-P."/>
        </authorList>
    </citation>
    <scope>NUCLEOTIDE SEQUENCE [LARGE SCALE GENOMIC DNA]</scope>
    <source>
        <strain evidence="4 5">DSM 100723</strain>
    </source>
</reference>
<dbReference type="Proteomes" id="UP000523079">
    <property type="component" value="Unassembled WGS sequence"/>
</dbReference>
<sequence length="150" mass="16647">MTITARRDPESARRILTALPDWFGIPEAVEEYVNDVANDAFPCLVAERAGEVVGFALLHRHYPESAELHLIAVDPSWRGREIGRELVEAHARQLAADGGRYLVVHTVGPSFEHAGYAATRAFYRALGFCPLEERTGIDWPGPTQILVRAI</sequence>
<comment type="caution">
    <text evidence="4">The sequence shown here is derived from an EMBL/GenBank/DDBJ whole genome shotgun (WGS) entry which is preliminary data.</text>
</comment>
<dbReference type="CDD" id="cd04301">
    <property type="entry name" value="NAT_SF"/>
    <property type="match status" value="1"/>
</dbReference>
<keyword evidence="4" id="KW-0689">Ribosomal protein</keyword>